<dbReference type="AlphaFoldDB" id="A0A1I7WJ39"/>
<protein>
    <submittedName>
        <fullName evidence="2">Uncharacterized protein</fullName>
    </submittedName>
</protein>
<organism evidence="1 2">
    <name type="scientific">Heterorhabditis bacteriophora</name>
    <name type="common">Entomopathogenic nematode worm</name>
    <dbReference type="NCBI Taxonomy" id="37862"/>
    <lineage>
        <taxon>Eukaryota</taxon>
        <taxon>Metazoa</taxon>
        <taxon>Ecdysozoa</taxon>
        <taxon>Nematoda</taxon>
        <taxon>Chromadorea</taxon>
        <taxon>Rhabditida</taxon>
        <taxon>Rhabditina</taxon>
        <taxon>Rhabditomorpha</taxon>
        <taxon>Strongyloidea</taxon>
        <taxon>Heterorhabditidae</taxon>
        <taxon>Heterorhabditis</taxon>
    </lineage>
</organism>
<accession>A0A1I7WJ39</accession>
<proteinExistence type="predicted"/>
<dbReference type="Proteomes" id="UP000095283">
    <property type="component" value="Unplaced"/>
</dbReference>
<keyword evidence="1" id="KW-1185">Reference proteome</keyword>
<evidence type="ECO:0000313" key="1">
    <source>
        <dbReference type="Proteomes" id="UP000095283"/>
    </source>
</evidence>
<dbReference type="WBParaSite" id="Hba_05032">
    <property type="protein sequence ID" value="Hba_05032"/>
    <property type="gene ID" value="Hba_05032"/>
</dbReference>
<reference evidence="2" key="1">
    <citation type="submission" date="2016-11" db="UniProtKB">
        <authorList>
            <consortium name="WormBaseParasite"/>
        </authorList>
    </citation>
    <scope>IDENTIFICATION</scope>
</reference>
<name>A0A1I7WJ39_HETBA</name>
<evidence type="ECO:0000313" key="2">
    <source>
        <dbReference type="WBParaSite" id="Hba_05032"/>
    </source>
</evidence>
<sequence>MSPMINHQYVAQVETTSSEKVRRTLVLLGGIPEYAARIDEEHLPAALEMWLLLRTVFLMRHPGLLSVIAVLSEYFNSFLSPKDLPSV</sequence>